<dbReference type="InterPro" id="IPR038488">
    <property type="entry name" value="Integrase_DNA-bd_sf"/>
</dbReference>
<comment type="similarity">
    <text evidence="1">Belongs to the 'phage' integrase family.</text>
</comment>
<dbReference type="AlphaFoldDB" id="A0A2S3XDY7"/>
<evidence type="ECO:0000256" key="3">
    <source>
        <dbReference type="ARBA" id="ARBA00023125"/>
    </source>
</evidence>
<dbReference type="InterPro" id="IPR025166">
    <property type="entry name" value="Integrase_DNA_bind_dom"/>
</dbReference>
<feature type="compositionally biased region" description="Basic and acidic residues" evidence="5">
    <location>
        <begin position="70"/>
        <end position="79"/>
    </location>
</feature>
<comment type="caution">
    <text evidence="7">The sequence shown here is derived from an EMBL/GenBank/DDBJ whole genome shotgun (WGS) entry which is preliminary data.</text>
</comment>
<evidence type="ECO:0000259" key="6">
    <source>
        <dbReference type="PROSITE" id="PS51898"/>
    </source>
</evidence>
<evidence type="ECO:0000313" key="8">
    <source>
        <dbReference type="Proteomes" id="UP000237378"/>
    </source>
</evidence>
<dbReference type="CDD" id="cd00801">
    <property type="entry name" value="INT_P4_C"/>
    <property type="match status" value="1"/>
</dbReference>
<dbReference type="GO" id="GO:0015074">
    <property type="term" value="P:DNA integration"/>
    <property type="evidence" value="ECO:0007669"/>
    <property type="project" value="UniProtKB-KW"/>
</dbReference>
<evidence type="ECO:0000313" key="7">
    <source>
        <dbReference type="EMBL" id="POG13302.1"/>
    </source>
</evidence>
<dbReference type="Gene3D" id="1.10.150.130">
    <property type="match status" value="1"/>
</dbReference>
<dbReference type="PANTHER" id="PTHR30629">
    <property type="entry name" value="PROPHAGE INTEGRASE"/>
    <property type="match status" value="1"/>
</dbReference>
<feature type="region of interest" description="Disordered" evidence="5">
    <location>
        <begin position="70"/>
        <end position="90"/>
    </location>
</feature>
<feature type="domain" description="Tyr recombinase" evidence="6">
    <location>
        <begin position="230"/>
        <end position="453"/>
    </location>
</feature>
<gene>
    <name evidence="7" type="ORF">BGP82_02265</name>
</gene>
<evidence type="ECO:0000256" key="5">
    <source>
        <dbReference type="SAM" id="MobiDB-lite"/>
    </source>
</evidence>
<dbReference type="InterPro" id="IPR011010">
    <property type="entry name" value="DNA_brk_join_enz"/>
</dbReference>
<dbReference type="RefSeq" id="WP_103469097.1">
    <property type="nucleotide sequence ID" value="NZ_JADUCH010000011.1"/>
</dbReference>
<dbReference type="EMBL" id="MING01000019">
    <property type="protein sequence ID" value="POG13302.1"/>
    <property type="molecule type" value="Genomic_DNA"/>
</dbReference>
<organism evidence="7 8">
    <name type="scientific">Pseudomonas putida</name>
    <name type="common">Arthrobacter siderocapsulatus</name>
    <dbReference type="NCBI Taxonomy" id="303"/>
    <lineage>
        <taxon>Bacteria</taxon>
        <taxon>Pseudomonadati</taxon>
        <taxon>Pseudomonadota</taxon>
        <taxon>Gammaproteobacteria</taxon>
        <taxon>Pseudomonadales</taxon>
        <taxon>Pseudomonadaceae</taxon>
        <taxon>Pseudomonas</taxon>
    </lineage>
</organism>
<name>A0A2S3XDY7_PSEPU</name>
<dbReference type="Gene3D" id="1.10.443.10">
    <property type="entry name" value="Intergrase catalytic core"/>
    <property type="match status" value="1"/>
</dbReference>
<dbReference type="SUPFAM" id="SSF56349">
    <property type="entry name" value="DNA breaking-rejoining enzymes"/>
    <property type="match status" value="1"/>
</dbReference>
<protein>
    <submittedName>
        <fullName evidence="7">Integrase</fullName>
    </submittedName>
</protein>
<evidence type="ECO:0000256" key="4">
    <source>
        <dbReference type="ARBA" id="ARBA00023172"/>
    </source>
</evidence>
<sequence length="464" mass="53078">MAKITVRELESLTAEDHGKTIRDDGNLLGKVISRQKGVSVSFYYRFKWDGKHKDYACGTWAKNGSKSRTLSEIRSEHRRASQQVSDGIDPTSAKKAAKIEAQASISATIAEAERHAAENKTFADLFDEWLRDGVSRQDDNAELQRSFKKDVLPVIGKKPLRALTEKDLLASLRAVRTRGLNRTVVILYNDIGQMLRWAEKRKPWRSLMIDGNPIDLIDVRTLLDHDYQEERDRLLSPDEIHELQGVFARLEHDYDTLPVGRKYSGIRPVNSRVQCAVWICLSTLCRIGELLKAEWKNVDLEKGTWFIPAQATKGRKGKRQDHHVFLSQFALAQFKRLQEETGSSPFCFPSKHGECHVDTKTVSKLIGDRQCRFKKRSKPLSGRHHDDSLVLNNGTKGEWTPHDLRRTGATMMQELGVTLEIIDRCQNHLLAGSKVRRHYLHHDYAKEKTEAWRLLGDRLETILA</sequence>
<dbReference type="InterPro" id="IPR053876">
    <property type="entry name" value="Phage_int_M"/>
</dbReference>
<dbReference type="GO" id="GO:0003677">
    <property type="term" value="F:DNA binding"/>
    <property type="evidence" value="ECO:0007669"/>
    <property type="project" value="UniProtKB-KW"/>
</dbReference>
<keyword evidence="4" id="KW-0233">DNA recombination</keyword>
<dbReference type="GO" id="GO:0006310">
    <property type="term" value="P:DNA recombination"/>
    <property type="evidence" value="ECO:0007669"/>
    <property type="project" value="UniProtKB-KW"/>
</dbReference>
<dbReference type="InterPro" id="IPR010998">
    <property type="entry name" value="Integrase_recombinase_N"/>
</dbReference>
<keyword evidence="3" id="KW-0238">DNA-binding</keyword>
<keyword evidence="2" id="KW-0229">DNA integration</keyword>
<dbReference type="Pfam" id="PF13356">
    <property type="entry name" value="Arm-DNA-bind_3"/>
    <property type="match status" value="1"/>
</dbReference>
<reference evidence="7 8" key="1">
    <citation type="submission" date="2016-08" db="EMBL/GenBank/DDBJ databases">
        <authorList>
            <person name="Seilhamer J.J."/>
        </authorList>
    </citation>
    <scope>NUCLEOTIDE SEQUENCE [LARGE SCALE GENOMIC DNA]</scope>
    <source>
        <strain evidence="7 8">KH-18-2</strain>
    </source>
</reference>
<dbReference type="Pfam" id="PF00589">
    <property type="entry name" value="Phage_integrase"/>
    <property type="match status" value="1"/>
</dbReference>
<dbReference type="InterPro" id="IPR050808">
    <property type="entry name" value="Phage_Integrase"/>
</dbReference>
<accession>A0A2S3XDY7</accession>
<dbReference type="Pfam" id="PF22022">
    <property type="entry name" value="Phage_int_M"/>
    <property type="match status" value="1"/>
</dbReference>
<dbReference type="PROSITE" id="PS51898">
    <property type="entry name" value="TYR_RECOMBINASE"/>
    <property type="match status" value="1"/>
</dbReference>
<dbReference type="Gene3D" id="3.30.160.390">
    <property type="entry name" value="Integrase, DNA-binding domain"/>
    <property type="match status" value="1"/>
</dbReference>
<dbReference type="InterPro" id="IPR002104">
    <property type="entry name" value="Integrase_catalytic"/>
</dbReference>
<evidence type="ECO:0000256" key="2">
    <source>
        <dbReference type="ARBA" id="ARBA00022908"/>
    </source>
</evidence>
<dbReference type="InterPro" id="IPR013762">
    <property type="entry name" value="Integrase-like_cat_sf"/>
</dbReference>
<dbReference type="Proteomes" id="UP000237378">
    <property type="component" value="Unassembled WGS sequence"/>
</dbReference>
<evidence type="ECO:0000256" key="1">
    <source>
        <dbReference type="ARBA" id="ARBA00008857"/>
    </source>
</evidence>
<reference evidence="7 8" key="2">
    <citation type="submission" date="2018-03" db="EMBL/GenBank/DDBJ databases">
        <title>Draft genome of Pseudomonas putida strain KH-18-2.</title>
        <authorList>
            <person name="Yoshizawa S."/>
            <person name="Khan N.H."/>
            <person name="Nishimura M."/>
            <person name="Chiura H.X."/>
            <person name="Ogura Y."/>
            <person name="Hayashi T."/>
            <person name="Kogure K."/>
        </authorList>
    </citation>
    <scope>NUCLEOTIDE SEQUENCE [LARGE SCALE GENOMIC DNA]</scope>
    <source>
        <strain evidence="7 8">KH-18-2</strain>
    </source>
</reference>
<proteinExistence type="inferred from homology"/>
<dbReference type="PANTHER" id="PTHR30629:SF2">
    <property type="entry name" value="PROPHAGE INTEGRASE INTS-RELATED"/>
    <property type="match status" value="1"/>
</dbReference>